<dbReference type="PANTHER" id="PTHR12138:SF133">
    <property type="entry name" value="SECRETED PROTEIN"/>
    <property type="match status" value="1"/>
</dbReference>
<dbReference type="GeneTree" id="ENSGT01150000286943"/>
<dbReference type="PANTHER" id="PTHR12138">
    <property type="entry name" value="PRIMATE-EXPANDED PROTEIN FAMILY"/>
    <property type="match status" value="1"/>
</dbReference>
<keyword evidence="3" id="KW-1185">Reference proteome</keyword>
<evidence type="ECO:0000313" key="2">
    <source>
        <dbReference type="Ensembl" id="ENSMMUP00000079825.1"/>
    </source>
</evidence>
<dbReference type="Ensembl" id="ENSMMUT00000082021.1">
    <property type="protein sequence ID" value="ENSMMUP00000079825.1"/>
    <property type="gene ID" value="ENSMMUG00000058502.1"/>
</dbReference>
<sequence length="129" mass="13900">ARHSIIPSIFFFFFSSSSFFFLRQSLTVSPRLECSGVILAHCNLRLLGSSDSPASVSQVPETTGPHHHTWLSFVFLVDTKSPVAQAGLELLTPGDPLASASESAEIIGVSHSAWPASIFLMVLIQDGWG</sequence>
<feature type="transmembrane region" description="Helical" evidence="1">
    <location>
        <begin position="6"/>
        <end position="22"/>
    </location>
</feature>
<protein>
    <submittedName>
        <fullName evidence="2">Uncharacterized protein</fullName>
    </submittedName>
</protein>
<evidence type="ECO:0000313" key="3">
    <source>
        <dbReference type="Proteomes" id="UP000006718"/>
    </source>
</evidence>
<dbReference type="AlphaFoldDB" id="A0A5F8ASE5"/>
<reference evidence="3" key="1">
    <citation type="journal article" date="2007" name="Science">
        <title>Evolutionary and biomedical insights from the rhesus macaque genome.</title>
        <authorList>
            <person name="Gibbs R.A."/>
            <person name="Rogers J."/>
            <person name="Katze M.G."/>
            <person name="Bumgarner R."/>
            <person name="Weinstock G.M."/>
            <person name="Mardis E.R."/>
            <person name="Remington K.A."/>
            <person name="Strausberg R.L."/>
            <person name="Venter J.C."/>
            <person name="Wilson R.K."/>
            <person name="Batzer M.A."/>
            <person name="Bustamante C.D."/>
            <person name="Eichler E.E."/>
            <person name="Hahn M.W."/>
            <person name="Hardison R.C."/>
            <person name="Makova K.D."/>
            <person name="Miller W."/>
            <person name="Milosavljevic A."/>
            <person name="Palermo R.E."/>
            <person name="Siepel A."/>
            <person name="Sikela J.M."/>
            <person name="Attaway T."/>
            <person name="Bell S."/>
            <person name="Bernard K.E."/>
            <person name="Buhay C.J."/>
            <person name="Chandrabose M.N."/>
            <person name="Dao M."/>
            <person name="Davis C."/>
            <person name="Delehaunty K.D."/>
            <person name="Ding Y."/>
            <person name="Dinh H.H."/>
            <person name="Dugan-Rocha S."/>
            <person name="Fulton L.A."/>
            <person name="Gabisi R.A."/>
            <person name="Garner T.T."/>
            <person name="Godfrey J."/>
            <person name="Hawes A.C."/>
            <person name="Hernandez J."/>
            <person name="Hines S."/>
            <person name="Holder M."/>
            <person name="Hume J."/>
            <person name="Jhangiani S.N."/>
            <person name="Joshi V."/>
            <person name="Khan Z.M."/>
            <person name="Kirkness E.F."/>
            <person name="Cree A."/>
            <person name="Fowler R.G."/>
            <person name="Lee S."/>
            <person name="Lewis L.R."/>
            <person name="Li Z."/>
            <person name="Liu Y.-S."/>
            <person name="Moore S.M."/>
            <person name="Muzny D."/>
            <person name="Nazareth L.V."/>
            <person name="Ngo D.N."/>
            <person name="Okwuonu G.O."/>
            <person name="Pai G."/>
            <person name="Parker D."/>
            <person name="Paul H.A."/>
            <person name="Pfannkoch C."/>
            <person name="Pohl C.S."/>
            <person name="Rogers Y.-H.C."/>
            <person name="Ruiz S.J."/>
            <person name="Sabo A."/>
            <person name="Santibanez J."/>
            <person name="Schneider B.W."/>
            <person name="Smith S.M."/>
            <person name="Sodergren E."/>
            <person name="Svatek A.F."/>
            <person name="Utterback T.R."/>
            <person name="Vattathil S."/>
            <person name="Warren W."/>
            <person name="White C.S."/>
            <person name="Chinwalla A.T."/>
            <person name="Feng Y."/>
            <person name="Halpern A.L."/>
            <person name="Hillier L.W."/>
            <person name="Huang X."/>
            <person name="Minx P."/>
            <person name="Nelson J.O."/>
            <person name="Pepin K.H."/>
            <person name="Qin X."/>
            <person name="Sutton G.G."/>
            <person name="Venter E."/>
            <person name="Walenz B.P."/>
            <person name="Wallis J.W."/>
            <person name="Worley K.C."/>
            <person name="Yang S.-P."/>
            <person name="Jones S.M."/>
            <person name="Marra M.A."/>
            <person name="Rocchi M."/>
            <person name="Schein J.E."/>
            <person name="Baertsch R."/>
            <person name="Clarke L."/>
            <person name="Csuros M."/>
            <person name="Glasscock J."/>
            <person name="Harris R.A."/>
            <person name="Havlak P."/>
            <person name="Jackson A.R."/>
            <person name="Jiang H."/>
            <person name="Liu Y."/>
            <person name="Messina D.N."/>
            <person name="Shen Y."/>
            <person name="Song H.X.-Z."/>
            <person name="Wylie T."/>
            <person name="Zhang L."/>
            <person name="Birney E."/>
            <person name="Han K."/>
            <person name="Konkel M.K."/>
            <person name="Lee J."/>
            <person name="Smit A.F.A."/>
            <person name="Ullmer B."/>
            <person name="Wang H."/>
            <person name="Xing J."/>
            <person name="Burhans R."/>
            <person name="Cheng Z."/>
            <person name="Karro J.E."/>
            <person name="Ma J."/>
            <person name="Raney B."/>
            <person name="She X."/>
            <person name="Cox M.J."/>
            <person name="Demuth J.P."/>
            <person name="Dumas L.J."/>
            <person name="Han S.-G."/>
            <person name="Hopkins J."/>
            <person name="Karimpour-Fard A."/>
            <person name="Kim Y.H."/>
            <person name="Pollack J.R."/>
            <person name="Vinar T."/>
            <person name="Addo-Quaye C."/>
            <person name="Degenhardt J."/>
            <person name="Denby A."/>
            <person name="Hubisz M.J."/>
            <person name="Indap A."/>
            <person name="Kosiol C."/>
            <person name="Lahn B.T."/>
            <person name="Lawson H.A."/>
            <person name="Marklein A."/>
            <person name="Nielsen R."/>
            <person name="Vallender E.J."/>
            <person name="Clark A.G."/>
            <person name="Ferguson B."/>
            <person name="Hernandez R.D."/>
            <person name="Hirani K."/>
            <person name="Kehrer-Sawatzki H."/>
            <person name="Kolb J."/>
            <person name="Patil S."/>
            <person name="Pu L.-L."/>
            <person name="Ren Y."/>
            <person name="Smith D.G."/>
            <person name="Wheeler D.A."/>
            <person name="Schenck I."/>
            <person name="Ball E.V."/>
            <person name="Chen R."/>
            <person name="Cooper D.N."/>
            <person name="Giardine B."/>
            <person name="Hsu F."/>
            <person name="Kent W.J."/>
            <person name="Lesk A."/>
            <person name="Nelson D.L."/>
            <person name="O'brien W.E."/>
            <person name="Pruefer K."/>
            <person name="Stenson P.D."/>
            <person name="Wallace J.C."/>
            <person name="Ke H."/>
            <person name="Liu X.-M."/>
            <person name="Wang P."/>
            <person name="Xiang A.P."/>
            <person name="Yang F."/>
            <person name="Barber G.P."/>
            <person name="Haussler D."/>
            <person name="Karolchik D."/>
            <person name="Kern A.D."/>
            <person name="Kuhn R.M."/>
            <person name="Smith K.E."/>
            <person name="Zwieg A.S."/>
        </authorList>
    </citation>
    <scope>NUCLEOTIDE SEQUENCE [LARGE SCALE GENOMIC DNA]</scope>
    <source>
        <strain evidence="3">17573</strain>
    </source>
</reference>
<reference evidence="2" key="2">
    <citation type="submission" date="2019-01" db="EMBL/GenBank/DDBJ databases">
        <authorList>
            <person name="Graves T."/>
            <person name="Eichler E.E."/>
            <person name="Wilson R.K."/>
        </authorList>
    </citation>
    <scope>NUCLEOTIDE SEQUENCE [LARGE SCALE GENOMIC DNA]</scope>
    <source>
        <strain evidence="2">17573</strain>
    </source>
</reference>
<accession>A0A5F8ASE5</accession>
<dbReference type="InParanoid" id="A0A5F8ASE5"/>
<dbReference type="Bgee" id="ENSMMUG00000058502">
    <property type="expression patterns" value="Expressed in cortex of kidney"/>
</dbReference>
<keyword evidence="1" id="KW-0812">Transmembrane</keyword>
<keyword evidence="1" id="KW-0472">Membrane</keyword>
<organism evidence="2 3">
    <name type="scientific">Macaca mulatta</name>
    <name type="common">Rhesus macaque</name>
    <dbReference type="NCBI Taxonomy" id="9544"/>
    <lineage>
        <taxon>Eukaryota</taxon>
        <taxon>Metazoa</taxon>
        <taxon>Chordata</taxon>
        <taxon>Craniata</taxon>
        <taxon>Vertebrata</taxon>
        <taxon>Euteleostomi</taxon>
        <taxon>Mammalia</taxon>
        <taxon>Eutheria</taxon>
        <taxon>Euarchontoglires</taxon>
        <taxon>Primates</taxon>
        <taxon>Haplorrhini</taxon>
        <taxon>Catarrhini</taxon>
        <taxon>Cercopithecidae</taxon>
        <taxon>Cercopithecinae</taxon>
        <taxon>Macaca</taxon>
    </lineage>
</organism>
<keyword evidence="1" id="KW-1133">Transmembrane helix</keyword>
<name>A0A5F8ASE5_MACMU</name>
<reference evidence="2" key="4">
    <citation type="submission" date="2025-09" db="UniProtKB">
        <authorList>
            <consortium name="Ensembl"/>
        </authorList>
    </citation>
    <scope>IDENTIFICATION</scope>
    <source>
        <strain evidence="2">17573</strain>
    </source>
</reference>
<dbReference type="PRINTS" id="PR02045">
    <property type="entry name" value="F138DOMAIN"/>
</dbReference>
<dbReference type="VEuPathDB" id="HostDB:ENSMMUG00000058502"/>
<dbReference type="Proteomes" id="UP000006718">
    <property type="component" value="Chromosome 20"/>
</dbReference>
<reference evidence="2" key="3">
    <citation type="submission" date="2025-08" db="UniProtKB">
        <authorList>
            <consortium name="Ensembl"/>
        </authorList>
    </citation>
    <scope>IDENTIFICATION</scope>
    <source>
        <strain evidence="2">17573</strain>
    </source>
</reference>
<evidence type="ECO:0000256" key="1">
    <source>
        <dbReference type="SAM" id="Phobius"/>
    </source>
</evidence>
<proteinExistence type="predicted"/>